<comment type="subcellular location">
    <subcellularLocation>
        <location evidence="2">Periplasm</location>
    </subcellularLocation>
</comment>
<feature type="signal peptide" evidence="8">
    <location>
        <begin position="1"/>
        <end position="27"/>
    </location>
</feature>
<sequence length="161" mass="16938">MKSYSKIVALTALGLQFSLGAMSAASAQEQAPNEVRMLNKDSHGVAKAFEPALLPIAPGGTVDFVAWDFGHDLISVKGLHPEGAEEFSGYKNADTSVTFDKEGVYVYECAAHRAAGMIGVVVVGDASANLDDILANYQDNPDLSPAGKERLAPILASLKSK</sequence>
<dbReference type="EMBL" id="BMXE01000006">
    <property type="protein sequence ID" value="GHB39850.1"/>
    <property type="molecule type" value="Genomic_DNA"/>
</dbReference>
<comment type="caution">
    <text evidence="10">The sequence shown here is derived from an EMBL/GenBank/DDBJ whole genome shotgun (WGS) entry which is preliminary data.</text>
</comment>
<keyword evidence="8" id="KW-0732">Signal</keyword>
<gene>
    <name evidence="10" type="ORF">GCM10007094_31380</name>
</gene>
<protein>
    <submittedName>
        <fullName evidence="10">Pseudoazurin</fullName>
    </submittedName>
</protein>
<dbReference type="Proteomes" id="UP000637980">
    <property type="component" value="Unassembled WGS sequence"/>
</dbReference>
<evidence type="ECO:0000259" key="9">
    <source>
        <dbReference type="Pfam" id="PF00127"/>
    </source>
</evidence>
<keyword evidence="3" id="KW-0813">Transport</keyword>
<keyword evidence="6" id="KW-0249">Electron transport</keyword>
<keyword evidence="4" id="KW-0479">Metal-binding</keyword>
<dbReference type="InterPro" id="IPR000923">
    <property type="entry name" value="BlueCu_1"/>
</dbReference>
<evidence type="ECO:0000256" key="6">
    <source>
        <dbReference type="ARBA" id="ARBA00022982"/>
    </source>
</evidence>
<feature type="domain" description="Blue (type 1) copper" evidence="9">
    <location>
        <begin position="47"/>
        <end position="123"/>
    </location>
</feature>
<dbReference type="InterPro" id="IPR008972">
    <property type="entry name" value="Cupredoxin"/>
</dbReference>
<name>A0ABQ3EL71_9HYPH</name>
<dbReference type="RefSeq" id="WP_189437751.1">
    <property type="nucleotide sequence ID" value="NZ_BMXE01000006.1"/>
</dbReference>
<organism evidence="10 11">
    <name type="scientific">Pseudovibrio japonicus</name>
    <dbReference type="NCBI Taxonomy" id="366534"/>
    <lineage>
        <taxon>Bacteria</taxon>
        <taxon>Pseudomonadati</taxon>
        <taxon>Pseudomonadota</taxon>
        <taxon>Alphaproteobacteria</taxon>
        <taxon>Hyphomicrobiales</taxon>
        <taxon>Stappiaceae</taxon>
        <taxon>Pseudovibrio</taxon>
    </lineage>
</organism>
<dbReference type="PRINTS" id="PR00156">
    <property type="entry name" value="COPPERBLUE"/>
</dbReference>
<dbReference type="InterPro" id="IPR002386">
    <property type="entry name" value="Amicyanin/Pseudoazurin"/>
</dbReference>
<reference evidence="11" key="1">
    <citation type="journal article" date="2019" name="Int. J. Syst. Evol. Microbiol.">
        <title>The Global Catalogue of Microorganisms (GCM) 10K type strain sequencing project: providing services to taxonomists for standard genome sequencing and annotation.</title>
        <authorList>
            <consortium name="The Broad Institute Genomics Platform"/>
            <consortium name="The Broad Institute Genome Sequencing Center for Infectious Disease"/>
            <person name="Wu L."/>
            <person name="Ma J."/>
        </authorList>
    </citation>
    <scope>NUCLEOTIDE SEQUENCE [LARGE SCALE GENOMIC DNA]</scope>
    <source>
        <strain evidence="11">KCTC 12861</strain>
    </source>
</reference>
<evidence type="ECO:0000256" key="3">
    <source>
        <dbReference type="ARBA" id="ARBA00022448"/>
    </source>
</evidence>
<dbReference type="PRINTS" id="PR00155">
    <property type="entry name" value="AMICYANIN"/>
</dbReference>
<evidence type="ECO:0000256" key="8">
    <source>
        <dbReference type="SAM" id="SignalP"/>
    </source>
</evidence>
<comment type="cofactor">
    <cofactor evidence="1">
        <name>Cu cation</name>
        <dbReference type="ChEBI" id="CHEBI:23378"/>
    </cofactor>
</comment>
<evidence type="ECO:0000256" key="2">
    <source>
        <dbReference type="ARBA" id="ARBA00004418"/>
    </source>
</evidence>
<dbReference type="SUPFAM" id="SSF49503">
    <property type="entry name" value="Cupredoxins"/>
    <property type="match status" value="1"/>
</dbReference>
<keyword evidence="11" id="KW-1185">Reference proteome</keyword>
<evidence type="ECO:0000256" key="7">
    <source>
        <dbReference type="ARBA" id="ARBA00023008"/>
    </source>
</evidence>
<dbReference type="Pfam" id="PF00127">
    <property type="entry name" value="Copper-bind"/>
    <property type="match status" value="1"/>
</dbReference>
<evidence type="ECO:0000256" key="5">
    <source>
        <dbReference type="ARBA" id="ARBA00022764"/>
    </source>
</evidence>
<evidence type="ECO:0000256" key="1">
    <source>
        <dbReference type="ARBA" id="ARBA00001935"/>
    </source>
</evidence>
<dbReference type="InterPro" id="IPR001235">
    <property type="entry name" value="Copper_blue_Plastocyanin"/>
</dbReference>
<evidence type="ECO:0000256" key="4">
    <source>
        <dbReference type="ARBA" id="ARBA00022723"/>
    </source>
</evidence>
<feature type="chain" id="PRO_5047281935" evidence="8">
    <location>
        <begin position="28"/>
        <end position="161"/>
    </location>
</feature>
<keyword evidence="5" id="KW-0574">Periplasm</keyword>
<evidence type="ECO:0000313" key="10">
    <source>
        <dbReference type="EMBL" id="GHB39850.1"/>
    </source>
</evidence>
<proteinExistence type="predicted"/>
<accession>A0ABQ3EL71</accession>
<dbReference type="Gene3D" id="2.60.40.420">
    <property type="entry name" value="Cupredoxins - blue copper proteins"/>
    <property type="match status" value="1"/>
</dbReference>
<evidence type="ECO:0000313" key="11">
    <source>
        <dbReference type="Proteomes" id="UP000637980"/>
    </source>
</evidence>
<keyword evidence="7" id="KW-0186">Copper</keyword>